<dbReference type="CDD" id="cd00009">
    <property type="entry name" value="AAA"/>
    <property type="match status" value="1"/>
</dbReference>
<feature type="domain" description="AAA+ ATPase" evidence="2">
    <location>
        <begin position="494"/>
        <end position="664"/>
    </location>
</feature>
<proteinExistence type="predicted"/>
<feature type="transmembrane region" description="Helical" evidence="1">
    <location>
        <begin position="9"/>
        <end position="28"/>
    </location>
</feature>
<comment type="caution">
    <text evidence="3">The sequence shown here is derived from an EMBL/GenBank/DDBJ whole genome shotgun (WGS) entry which is preliminary data.</text>
</comment>
<dbReference type="Proteomes" id="UP000182853">
    <property type="component" value="Unassembled WGS sequence"/>
</dbReference>
<dbReference type="EMBL" id="MIYT01000015">
    <property type="protein sequence ID" value="OIR10161.1"/>
    <property type="molecule type" value="Genomic_DNA"/>
</dbReference>
<dbReference type="InterPro" id="IPR011704">
    <property type="entry name" value="ATPase_dyneun-rel_AAA"/>
</dbReference>
<evidence type="ECO:0000256" key="1">
    <source>
        <dbReference type="SAM" id="Phobius"/>
    </source>
</evidence>
<dbReference type="Gene3D" id="3.40.50.300">
    <property type="entry name" value="P-loop containing nucleotide triphosphate hydrolases"/>
    <property type="match status" value="1"/>
</dbReference>
<dbReference type="PANTHER" id="PTHR37291">
    <property type="entry name" value="5-METHYLCYTOSINE-SPECIFIC RESTRICTION ENZYME B"/>
    <property type="match status" value="1"/>
</dbReference>
<dbReference type="GO" id="GO:0016887">
    <property type="term" value="F:ATP hydrolysis activity"/>
    <property type="evidence" value="ECO:0007669"/>
    <property type="project" value="InterPro"/>
</dbReference>
<dbReference type="AlphaFoldDB" id="A0A1J5SNW2"/>
<dbReference type="SUPFAM" id="SSF52540">
    <property type="entry name" value="P-loop containing nucleoside triphosphate hydrolases"/>
    <property type="match status" value="1"/>
</dbReference>
<organism evidence="3 4">
    <name type="scientific">Marine Group III euryarchaeote CG-Bathy2</name>
    <dbReference type="NCBI Taxonomy" id="1889002"/>
    <lineage>
        <taxon>Archaea</taxon>
        <taxon>Methanobacteriati</taxon>
        <taxon>Thermoplasmatota</taxon>
        <taxon>Thermoplasmata</taxon>
        <taxon>Candidatus Thermoprofundales</taxon>
    </lineage>
</organism>
<dbReference type="Pfam" id="PF07728">
    <property type="entry name" value="AAA_5"/>
    <property type="match status" value="1"/>
</dbReference>
<name>A0A1J5SNW2_9ARCH</name>
<dbReference type="InterPro" id="IPR027417">
    <property type="entry name" value="P-loop_NTPase"/>
</dbReference>
<evidence type="ECO:0000313" key="4">
    <source>
        <dbReference type="Proteomes" id="UP000182853"/>
    </source>
</evidence>
<dbReference type="GO" id="GO:0005524">
    <property type="term" value="F:ATP binding"/>
    <property type="evidence" value="ECO:0007669"/>
    <property type="project" value="InterPro"/>
</dbReference>
<feature type="transmembrane region" description="Helical" evidence="1">
    <location>
        <begin position="251"/>
        <end position="272"/>
    </location>
</feature>
<feature type="transmembrane region" description="Helical" evidence="1">
    <location>
        <begin position="284"/>
        <end position="302"/>
    </location>
</feature>
<feature type="transmembrane region" description="Helical" evidence="1">
    <location>
        <begin position="314"/>
        <end position="337"/>
    </location>
</feature>
<accession>A0A1J5SNW2</accession>
<dbReference type="SMART" id="SM00382">
    <property type="entry name" value="AAA"/>
    <property type="match status" value="1"/>
</dbReference>
<gene>
    <name evidence="3" type="ORF">BEU05_02115</name>
</gene>
<protein>
    <recommendedName>
        <fullName evidence="2">AAA+ ATPase domain-containing protein</fullName>
    </recommendedName>
</protein>
<keyword evidence="1" id="KW-0472">Membrane</keyword>
<evidence type="ECO:0000259" key="2">
    <source>
        <dbReference type="SMART" id="SM00382"/>
    </source>
</evidence>
<feature type="transmembrane region" description="Helical" evidence="1">
    <location>
        <begin position="349"/>
        <end position="369"/>
    </location>
</feature>
<keyword evidence="1" id="KW-0812">Transmembrane</keyword>
<feature type="transmembrane region" description="Helical" evidence="1">
    <location>
        <begin position="141"/>
        <end position="162"/>
    </location>
</feature>
<feature type="transmembrane region" description="Helical" evidence="1">
    <location>
        <begin position="219"/>
        <end position="239"/>
    </location>
</feature>
<reference evidence="3 4" key="1">
    <citation type="submission" date="2016-08" db="EMBL/GenBank/DDBJ databases">
        <title>New Insights into Marine Group III Euryarchaeota, from dark to light.</title>
        <authorList>
            <person name="Haro-Moreno J.M."/>
            <person name="Rodriguez-Valera F."/>
            <person name="Lopez-Garcia P."/>
            <person name="Moreira D."/>
            <person name="Martin-Cuadrado A.B."/>
        </authorList>
    </citation>
    <scope>NUCLEOTIDE SEQUENCE [LARGE SCALE GENOMIC DNA]</scope>
    <source>
        <strain evidence="3">CG-Bathy2</strain>
    </source>
</reference>
<sequence length="822" mass="91485">MSGGRQPSFYLPAFQFLLAVALLGYILFVTTGNIPTPDTPDLEGYTGIGEPLECPPGWSDPGNLDGCPVRLSSGGGASIYGSQYQIVLGLMLLLTLMTLAHSWRSASPSAMAPFYFCLVLIIAVYLIQGRNETPLSPVSSTAGFVAVLAMVVLTYSFFLFAVTGRDVGERLATSTYMFLIAGTAVLGAVHYNYVRGPWAAKASDGSIRMYLIDLQPPEMVLILIALATLLVGIGSFIITSVRLKDLEEAKYFTMIMAGLLLQYLVLLFNALRNQSNIKMEQVDLVLTAMAGFITFLGVWLFYRKRKLEESMEGFAYFGIFVAGVGTLFGFSVIPVLLSEKDFATPTTTSEWVLLVVPLLLAVTGLWYGIRFGAHKLRDRMAELAPLEAPRQDPFDSTYVPPEDPAQTEISLDAAMDRLLEEFPDATIDIKPTAEDAGGFIMDWDEVEEMLDDVDLKAKVRKARRIPYDVDFEELSRFYSTTPETVNQVITHLKSGRNIMLYGEPGTGKTALANLLLMQLCGVDGDDPNYTIVTANAEWSNFEVIGGISPDDKGGYYFKDGYISEAARACEKSIQESGKPHYLVIDEFNRANIDEAFGKLFTVFEYRDKQPLLTAKETGGAPFMMPPEFRIIGTMNTQDKNTLFNVGHALMRRFAFVEIGLPVKEDEFRRMPEFVFNKLEKLGIAPDRPDEEEDWFAAEKFDFYDEDGSMFGAYNLLMDFLEEEEPPQQRDEEVPRGVRTFRRIGPAMVIDSMLTLFNSRGQYDLGKALQDVIRANIMPSLEGLERNELRCLLLKSEQVLGAEAEITHTLEKMVDSPGMSIFG</sequence>
<feature type="transmembrane region" description="Helical" evidence="1">
    <location>
        <begin position="82"/>
        <end position="100"/>
    </location>
</feature>
<keyword evidence="1" id="KW-1133">Transmembrane helix</keyword>
<feature type="transmembrane region" description="Helical" evidence="1">
    <location>
        <begin position="174"/>
        <end position="193"/>
    </location>
</feature>
<dbReference type="InterPro" id="IPR003593">
    <property type="entry name" value="AAA+_ATPase"/>
</dbReference>
<feature type="transmembrane region" description="Helical" evidence="1">
    <location>
        <begin position="112"/>
        <end position="129"/>
    </location>
</feature>
<dbReference type="InterPro" id="IPR052934">
    <property type="entry name" value="Methyl-DNA_Rec/Restrict_Enz"/>
</dbReference>
<evidence type="ECO:0000313" key="3">
    <source>
        <dbReference type="EMBL" id="OIR10161.1"/>
    </source>
</evidence>
<dbReference type="PANTHER" id="PTHR37291:SF1">
    <property type="entry name" value="TYPE IV METHYL-DIRECTED RESTRICTION ENZYME ECOKMCRB SUBUNIT"/>
    <property type="match status" value="1"/>
</dbReference>